<feature type="region of interest" description="Disordered" evidence="1">
    <location>
        <begin position="1"/>
        <end position="31"/>
    </location>
</feature>
<dbReference type="AlphaFoldDB" id="A0A565BN03"/>
<dbReference type="EMBL" id="CABITT030000004">
    <property type="protein sequence ID" value="VVB02579.1"/>
    <property type="molecule type" value="Genomic_DNA"/>
</dbReference>
<reference evidence="2" key="1">
    <citation type="submission" date="2019-07" db="EMBL/GenBank/DDBJ databases">
        <authorList>
            <person name="Dittberner H."/>
        </authorList>
    </citation>
    <scope>NUCLEOTIDE SEQUENCE [LARGE SCALE GENOMIC DNA]</scope>
</reference>
<evidence type="ECO:0000313" key="3">
    <source>
        <dbReference type="Proteomes" id="UP000489600"/>
    </source>
</evidence>
<feature type="compositionally biased region" description="Acidic residues" evidence="1">
    <location>
        <begin position="174"/>
        <end position="188"/>
    </location>
</feature>
<protein>
    <submittedName>
        <fullName evidence="2">Uncharacterized protein</fullName>
    </submittedName>
</protein>
<evidence type="ECO:0000256" key="1">
    <source>
        <dbReference type="SAM" id="MobiDB-lite"/>
    </source>
</evidence>
<feature type="region of interest" description="Disordered" evidence="1">
    <location>
        <begin position="140"/>
        <end position="373"/>
    </location>
</feature>
<feature type="compositionally biased region" description="Basic and acidic residues" evidence="1">
    <location>
        <begin position="189"/>
        <end position="210"/>
    </location>
</feature>
<feature type="compositionally biased region" description="Acidic residues" evidence="1">
    <location>
        <begin position="240"/>
        <end position="251"/>
    </location>
</feature>
<feature type="compositionally biased region" description="Basic and acidic residues" evidence="1">
    <location>
        <begin position="317"/>
        <end position="348"/>
    </location>
</feature>
<evidence type="ECO:0000313" key="2">
    <source>
        <dbReference type="EMBL" id="VVB02579.1"/>
    </source>
</evidence>
<sequence length="373" mass="41860">MEKERKGKGKMWEDVSDSSPSRKGNYGGFEGDEISNAVEEKMMIHIGEIKEFCDKNGKKSKGNFSGKNSAIDDFTDYPGVGNVLHNLKNFNIDVEEDVEDMTEDYGDKVKDMGESFTLEAKEEKTKEDRTCRYVDPATFAKPVDFESEEVDPATFSNPVPFESEEDDGNKVDDTGESLEVEISDEKEENNEKENTNGNEAKEEKSKEDTNCPHVDPNNPMDVESKEIHDLVGGKELPNMELEDEVMDEDEVKGDSTTKGRDGIKEREKSSEGPEKDKKAEDDDKLTQLNSTALVREERQGTFKKPSTSGGDLIAVREGQEMEDKDMLNEKRSSRTENCDNEISDKENNDMEIQGGDNIPVQQCGQKRAVEVAE</sequence>
<dbReference type="Proteomes" id="UP000489600">
    <property type="component" value="Unassembled WGS sequence"/>
</dbReference>
<accession>A0A565BN03</accession>
<gene>
    <name evidence="2" type="ORF">ANE_LOCUS13023</name>
</gene>
<feature type="compositionally biased region" description="Basic and acidic residues" evidence="1">
    <location>
        <begin position="1"/>
        <end position="13"/>
    </location>
</feature>
<comment type="caution">
    <text evidence="2">The sequence shown here is derived from an EMBL/GenBank/DDBJ whole genome shotgun (WGS) entry which is preliminary data.</text>
</comment>
<proteinExistence type="predicted"/>
<name>A0A565BN03_9BRAS</name>
<feature type="compositionally biased region" description="Basic and acidic residues" evidence="1">
    <location>
        <begin position="252"/>
        <end position="285"/>
    </location>
</feature>
<organism evidence="2 3">
    <name type="scientific">Arabis nemorensis</name>
    <dbReference type="NCBI Taxonomy" id="586526"/>
    <lineage>
        <taxon>Eukaryota</taxon>
        <taxon>Viridiplantae</taxon>
        <taxon>Streptophyta</taxon>
        <taxon>Embryophyta</taxon>
        <taxon>Tracheophyta</taxon>
        <taxon>Spermatophyta</taxon>
        <taxon>Magnoliopsida</taxon>
        <taxon>eudicotyledons</taxon>
        <taxon>Gunneridae</taxon>
        <taxon>Pentapetalae</taxon>
        <taxon>rosids</taxon>
        <taxon>malvids</taxon>
        <taxon>Brassicales</taxon>
        <taxon>Brassicaceae</taxon>
        <taxon>Arabideae</taxon>
        <taxon>Arabis</taxon>
    </lineage>
</organism>
<feature type="compositionally biased region" description="Basic and acidic residues" evidence="1">
    <location>
        <begin position="222"/>
        <end position="232"/>
    </location>
</feature>
<keyword evidence="3" id="KW-1185">Reference proteome</keyword>